<evidence type="ECO:0000313" key="1">
    <source>
        <dbReference type="EMBL" id="SPF51236.1"/>
    </source>
</evidence>
<name>A0A2U3LHE2_9FIRM</name>
<evidence type="ECO:0000313" key="2">
    <source>
        <dbReference type="Proteomes" id="UP000238916"/>
    </source>
</evidence>
<reference evidence="2" key="1">
    <citation type="submission" date="2018-02" db="EMBL/GenBank/DDBJ databases">
        <authorList>
            <person name="Hausmann B."/>
        </authorList>
    </citation>
    <scope>NUCLEOTIDE SEQUENCE [LARGE SCALE GENOMIC DNA]</scope>
    <source>
        <strain evidence="2">Peat soil MAG SbF1</strain>
    </source>
</reference>
<protein>
    <recommendedName>
        <fullName evidence="3">HNH endonuclease</fullName>
    </recommendedName>
</protein>
<organism evidence="1 2">
    <name type="scientific">Candidatus Desulfosporosinus infrequens</name>
    <dbReference type="NCBI Taxonomy" id="2043169"/>
    <lineage>
        <taxon>Bacteria</taxon>
        <taxon>Bacillati</taxon>
        <taxon>Bacillota</taxon>
        <taxon>Clostridia</taxon>
        <taxon>Eubacteriales</taxon>
        <taxon>Desulfitobacteriaceae</taxon>
        <taxon>Desulfosporosinus</taxon>
    </lineage>
</organism>
<sequence>MIAHEMKRTLHEVIIDPNTIERTESAEFRKSKARLKEDGHYFCYICGTTEDLQSHHQAEWMFSSIINFDKLKTFVEEWDIYGYGRLLKNQPLTTVDDVRCLVCLCQSHHTGVDHEDGGSGTGIHDMTFPSWIMQKLAKDNENPVPECGETAEKVLKDIESAPCGDTPQ</sequence>
<dbReference type="OrthoDB" id="8967912at2"/>
<dbReference type="Proteomes" id="UP000238916">
    <property type="component" value="Unassembled WGS sequence"/>
</dbReference>
<dbReference type="AlphaFoldDB" id="A0A2U3LHE2"/>
<accession>A0A2U3LHE2</accession>
<evidence type="ECO:0008006" key="3">
    <source>
        <dbReference type="Google" id="ProtNLM"/>
    </source>
</evidence>
<dbReference type="EMBL" id="OMOF01000445">
    <property type="protein sequence ID" value="SPF51236.1"/>
    <property type="molecule type" value="Genomic_DNA"/>
</dbReference>
<proteinExistence type="predicted"/>
<gene>
    <name evidence="1" type="ORF">SBF1_50120</name>
</gene>